<proteinExistence type="predicted"/>
<dbReference type="Proteomes" id="UP000019591">
    <property type="component" value="Chromosome"/>
</dbReference>
<dbReference type="EMBL" id="CP007452">
    <property type="protein sequence ID" value="AHM55816.1"/>
    <property type="molecule type" value="Genomic_DNA"/>
</dbReference>
<dbReference type="InterPro" id="IPR025874">
    <property type="entry name" value="DZR"/>
</dbReference>
<keyword evidence="4" id="KW-1185">Reference proteome</keyword>
<feature type="domain" description="DZANK-type" evidence="2">
    <location>
        <begin position="260"/>
        <end position="309"/>
    </location>
</feature>
<evidence type="ECO:0008006" key="5">
    <source>
        <dbReference type="Google" id="ProtNLM"/>
    </source>
</evidence>
<sequence length="326" mass="36706">MPSKSSKKLGDGGVDYAFATEAAHEFIKKYGVDWLPVDIFELVDNYAEANNVEIRIVTIEELSEETKIDRQSLIDDVIYGEDGLAIYDPDTGKYSIVINEQVEPYGRIRWTVAHELGHIVLGHLSSSKVSITKWSLSDEEYNKIEQEAHIFAGELLAPKFIVYRIGCHASAELQDICGLSGKAADSRERAIRELIDDKRKLHDSMLSIIPPFTKFLEFRTICADESTLRIHSRIQRNPEPELPAFLPTPDINKDGRYAYCPNCGNAHIAEEALFCKLCGTHLFAEPISHPTTPCGYIGDKDARYCEQCGGPVYKTRFGLLFDRDEI</sequence>
<dbReference type="OrthoDB" id="581382at2"/>
<dbReference type="PATRIC" id="fig|1286171.3.peg.456"/>
<dbReference type="KEGG" id="eac:EAL2_c05140"/>
<dbReference type="eggNOG" id="COG2856">
    <property type="taxonomic scope" value="Bacteria"/>
</dbReference>
<dbReference type="InterPro" id="IPR010359">
    <property type="entry name" value="IrrE_HExxH"/>
</dbReference>
<dbReference type="Pfam" id="PF12773">
    <property type="entry name" value="DZR"/>
    <property type="match status" value="1"/>
</dbReference>
<name>W8U4C8_PEPAC</name>
<evidence type="ECO:0000313" key="4">
    <source>
        <dbReference type="Proteomes" id="UP000019591"/>
    </source>
</evidence>
<accession>W8U4C8</accession>
<reference evidence="3 4" key="1">
    <citation type="journal article" date="2014" name="Genome Announc.">
        <title>Complete Genome Sequence of Amino Acid-Utilizing Eubacterium acidaminophilum al-2 (DSM 3953).</title>
        <authorList>
            <person name="Poehlein A."/>
            <person name="Andreesen J.R."/>
            <person name="Daniel R."/>
        </authorList>
    </citation>
    <scope>NUCLEOTIDE SEQUENCE [LARGE SCALE GENOMIC DNA]</scope>
    <source>
        <strain evidence="3 4">DSM 3953</strain>
    </source>
</reference>
<evidence type="ECO:0000259" key="2">
    <source>
        <dbReference type="Pfam" id="PF12773"/>
    </source>
</evidence>
<organism evidence="3 4">
    <name type="scientific">Peptoclostridium acidaminophilum DSM 3953</name>
    <dbReference type="NCBI Taxonomy" id="1286171"/>
    <lineage>
        <taxon>Bacteria</taxon>
        <taxon>Bacillati</taxon>
        <taxon>Bacillota</taxon>
        <taxon>Clostridia</taxon>
        <taxon>Peptostreptococcales</taxon>
        <taxon>Peptoclostridiaceae</taxon>
        <taxon>Peptoclostridium</taxon>
    </lineage>
</organism>
<dbReference type="Pfam" id="PF06114">
    <property type="entry name" value="Peptidase_M78"/>
    <property type="match status" value="1"/>
</dbReference>
<dbReference type="Gene3D" id="1.10.10.2910">
    <property type="match status" value="1"/>
</dbReference>
<gene>
    <name evidence="3" type="ORF">EAL2_c05140</name>
</gene>
<dbReference type="AlphaFoldDB" id="W8U4C8"/>
<evidence type="ECO:0000259" key="1">
    <source>
        <dbReference type="Pfam" id="PF06114"/>
    </source>
</evidence>
<evidence type="ECO:0000313" key="3">
    <source>
        <dbReference type="EMBL" id="AHM55816.1"/>
    </source>
</evidence>
<protein>
    <recommendedName>
        <fullName evidence="5">IrrE N-terminal-like domain-containing protein</fullName>
    </recommendedName>
</protein>
<dbReference type="RefSeq" id="WP_025434851.1">
    <property type="nucleotide sequence ID" value="NZ_CP007452.1"/>
</dbReference>
<dbReference type="HOGENOM" id="CLU_768843_0_0_9"/>
<feature type="domain" description="IrrE N-terminal-like" evidence="1">
    <location>
        <begin position="90"/>
        <end position="159"/>
    </location>
</feature>